<dbReference type="PANTHER" id="PTHR35849:SF1">
    <property type="entry name" value="INTERMEMBRANE PHOSPHOLIPID TRANSPORT SYSTEM BINDING PROTEIN MLAB"/>
    <property type="match status" value="1"/>
</dbReference>
<feature type="domain" description="STAS" evidence="1">
    <location>
        <begin position="14"/>
        <end position="72"/>
    </location>
</feature>
<dbReference type="InterPro" id="IPR002645">
    <property type="entry name" value="STAS_dom"/>
</dbReference>
<proteinExistence type="predicted"/>
<evidence type="ECO:0000259" key="1">
    <source>
        <dbReference type="PROSITE" id="PS50801"/>
    </source>
</evidence>
<dbReference type="RefSeq" id="WP_265128135.1">
    <property type="nucleotide sequence ID" value="NZ_JAPCHY010000009.1"/>
</dbReference>
<dbReference type="PANTHER" id="PTHR35849">
    <property type="entry name" value="BLR2341 PROTEIN"/>
    <property type="match status" value="1"/>
</dbReference>
<dbReference type="Proteomes" id="UP001209922">
    <property type="component" value="Unassembled WGS sequence"/>
</dbReference>
<dbReference type="EMBL" id="JAPCHY010000009">
    <property type="protein sequence ID" value="MCW4473149.1"/>
    <property type="molecule type" value="Genomic_DNA"/>
</dbReference>
<reference evidence="2 3" key="1">
    <citation type="submission" date="2022-10" db="EMBL/GenBank/DDBJ databases">
        <title>Xanthomonas sp. H13-6.</title>
        <authorList>
            <person name="Liu X."/>
            <person name="Deng Z."/>
            <person name="Jiang Y."/>
            <person name="Yu T."/>
            <person name="Ai J."/>
        </authorList>
    </citation>
    <scope>NUCLEOTIDE SEQUENCE [LARGE SCALE GENOMIC DNA]</scope>
    <source>
        <strain evidence="2 3">H13-6</strain>
    </source>
</reference>
<dbReference type="Pfam" id="PF13466">
    <property type="entry name" value="STAS_2"/>
    <property type="match status" value="1"/>
</dbReference>
<protein>
    <submittedName>
        <fullName evidence="2">STAS domain-containing protein</fullName>
    </submittedName>
</protein>
<gene>
    <name evidence="2" type="ORF">OK345_11605</name>
</gene>
<dbReference type="InterPro" id="IPR036513">
    <property type="entry name" value="STAS_dom_sf"/>
</dbReference>
<dbReference type="PROSITE" id="PS50801">
    <property type="entry name" value="STAS"/>
    <property type="match status" value="1"/>
</dbReference>
<sequence length="101" mass="10271">MAIDAALKRDGDTLRFSGVLDRAAAVALWPAARQQLAGARTLDLGAVRGIDSAGLALLAELAAQLPEGGERLSGSPPGLAELCAAYRLSPTLRFTASPAAS</sequence>
<evidence type="ECO:0000313" key="2">
    <source>
        <dbReference type="EMBL" id="MCW4473149.1"/>
    </source>
</evidence>
<accession>A0ABT3JY48</accession>
<dbReference type="SUPFAM" id="SSF52091">
    <property type="entry name" value="SpoIIaa-like"/>
    <property type="match status" value="1"/>
</dbReference>
<dbReference type="InterPro" id="IPR058548">
    <property type="entry name" value="MlaB-like_STAS"/>
</dbReference>
<evidence type="ECO:0000313" key="3">
    <source>
        <dbReference type="Proteomes" id="UP001209922"/>
    </source>
</evidence>
<dbReference type="InterPro" id="IPR052746">
    <property type="entry name" value="MlaB_ABC_Transporter"/>
</dbReference>
<name>A0ABT3JY48_9XANT</name>
<organism evidence="2 3">
    <name type="scientific">Xanthomonas chitinilytica</name>
    <dbReference type="NCBI Taxonomy" id="2989819"/>
    <lineage>
        <taxon>Bacteria</taxon>
        <taxon>Pseudomonadati</taxon>
        <taxon>Pseudomonadota</taxon>
        <taxon>Gammaproteobacteria</taxon>
        <taxon>Lysobacterales</taxon>
        <taxon>Lysobacteraceae</taxon>
        <taxon>Xanthomonas</taxon>
    </lineage>
</organism>
<dbReference type="Gene3D" id="3.30.750.24">
    <property type="entry name" value="STAS domain"/>
    <property type="match status" value="1"/>
</dbReference>
<keyword evidence="3" id="KW-1185">Reference proteome</keyword>
<comment type="caution">
    <text evidence="2">The sequence shown here is derived from an EMBL/GenBank/DDBJ whole genome shotgun (WGS) entry which is preliminary data.</text>
</comment>